<reference evidence="2 3" key="1">
    <citation type="journal article" date="2014" name="Genome Announc.">
        <title>Whole-Genome Sequencing of Salmonella enterica subsp. enterica Serovar Cubana Strains Isolated from Agricultural Sources.</title>
        <authorList>
            <person name="Benahmed F.H."/>
            <person name="Gopinath G.R."/>
            <person name="Wang H."/>
            <person name="Jean-Gilles Beaubrun J."/>
            <person name="Grim C."/>
            <person name="Cheng C.M."/>
            <person name="McClelland M."/>
            <person name="Ayers S."/>
            <person name="Abbott J."/>
            <person name="Desai P."/>
            <person name="Frye J.G."/>
            <person name="Weinstock G."/>
            <person name="Hammack T.S."/>
            <person name="Hanes D.E."/>
            <person name="Rasmussen M.A."/>
            <person name="Davidson M.K."/>
        </authorList>
    </citation>
    <scope>NUCLEOTIDE SEQUENCE [LARGE SCALE GENOMIC DNA]</scope>
    <source>
        <strain evidence="2">76814</strain>
    </source>
</reference>
<evidence type="ECO:0000313" key="2">
    <source>
        <dbReference type="EMBL" id="ETA87511.1"/>
    </source>
</evidence>
<dbReference type="AlphaFoldDB" id="V7IQF2"/>
<proteinExistence type="predicted"/>
<protein>
    <submittedName>
        <fullName evidence="2">Uncharacterized protein</fullName>
    </submittedName>
</protein>
<keyword evidence="1" id="KW-0472">Membrane</keyword>
<name>V7IQF2_SALET</name>
<organism evidence="2 3">
    <name type="scientific">Salmonella enterica subsp. enterica serovar Cubana str. 76814</name>
    <dbReference type="NCBI Taxonomy" id="1192560"/>
    <lineage>
        <taxon>Bacteria</taxon>
        <taxon>Pseudomonadati</taxon>
        <taxon>Pseudomonadota</taxon>
        <taxon>Gammaproteobacteria</taxon>
        <taxon>Enterobacterales</taxon>
        <taxon>Enterobacteriaceae</taxon>
        <taxon>Salmonella</taxon>
    </lineage>
</organism>
<feature type="transmembrane region" description="Helical" evidence="1">
    <location>
        <begin position="6"/>
        <end position="23"/>
    </location>
</feature>
<evidence type="ECO:0000313" key="3">
    <source>
        <dbReference type="Proteomes" id="UP000018534"/>
    </source>
</evidence>
<evidence type="ECO:0000256" key="1">
    <source>
        <dbReference type="SAM" id="Phobius"/>
    </source>
</evidence>
<dbReference type="Proteomes" id="UP000018534">
    <property type="component" value="Unassembled WGS sequence"/>
</dbReference>
<dbReference type="HOGENOM" id="CLU_3296177_0_0_6"/>
<sequence length="43" mass="4997">MKKVALIYGVILYIINIFVFLTGKMDMFVVVRINEENGQLMEC</sequence>
<dbReference type="EMBL" id="AZGR01000050">
    <property type="protein sequence ID" value="ETA87511.1"/>
    <property type="molecule type" value="Genomic_DNA"/>
</dbReference>
<dbReference type="PATRIC" id="fig|1192560.4.peg.2286"/>
<comment type="caution">
    <text evidence="2">The sequence shown here is derived from an EMBL/GenBank/DDBJ whole genome shotgun (WGS) entry which is preliminary data.</text>
</comment>
<keyword evidence="1" id="KW-1133">Transmembrane helix</keyword>
<keyword evidence="1" id="KW-0812">Transmembrane</keyword>
<gene>
    <name evidence="2" type="ORF">A628_02446</name>
</gene>
<accession>V7IQF2</accession>